<evidence type="ECO:0000259" key="17">
    <source>
        <dbReference type="PROSITE" id="PS51352"/>
    </source>
</evidence>
<keyword evidence="9" id="KW-1015">Disulfide bond</keyword>
<dbReference type="PANTHER" id="PTHR46426:SF1">
    <property type="entry name" value="PROTEIN DISULFIDE-ISOMERASE TMX3"/>
    <property type="match status" value="1"/>
</dbReference>
<keyword evidence="12" id="KW-0676">Redox-active center</keyword>
<evidence type="ECO:0000256" key="4">
    <source>
        <dbReference type="ARBA" id="ARBA00022692"/>
    </source>
</evidence>
<reference evidence="18" key="1">
    <citation type="submission" date="2025-08" db="UniProtKB">
        <authorList>
            <consortium name="Ensembl"/>
        </authorList>
    </citation>
    <scope>IDENTIFICATION</scope>
</reference>
<gene>
    <name evidence="18" type="primary">LOC107584650</name>
</gene>
<dbReference type="Pfam" id="PF00085">
    <property type="entry name" value="Thioredoxin"/>
    <property type="match status" value="1"/>
</dbReference>
<dbReference type="InterPro" id="IPR036249">
    <property type="entry name" value="Thioredoxin-like_sf"/>
</dbReference>
<evidence type="ECO:0000256" key="1">
    <source>
        <dbReference type="ARBA" id="ARBA00001182"/>
    </source>
</evidence>
<evidence type="ECO:0000256" key="12">
    <source>
        <dbReference type="ARBA" id="ARBA00023284"/>
    </source>
</evidence>
<evidence type="ECO:0000256" key="13">
    <source>
        <dbReference type="ARBA" id="ARBA00045246"/>
    </source>
</evidence>
<evidence type="ECO:0000256" key="8">
    <source>
        <dbReference type="ARBA" id="ARBA00023136"/>
    </source>
</evidence>
<evidence type="ECO:0000256" key="15">
    <source>
        <dbReference type="SAM" id="Phobius"/>
    </source>
</evidence>
<feature type="signal peptide" evidence="16">
    <location>
        <begin position="1"/>
        <end position="21"/>
    </location>
</feature>
<reference evidence="18" key="2">
    <citation type="submission" date="2025-09" db="UniProtKB">
        <authorList>
            <consortium name="Ensembl"/>
        </authorList>
    </citation>
    <scope>IDENTIFICATION</scope>
</reference>
<feature type="chain" id="PRO_5025371407" description="protein disulfide-isomerase" evidence="16">
    <location>
        <begin position="22"/>
        <end position="442"/>
    </location>
</feature>
<dbReference type="SUPFAM" id="SSF52833">
    <property type="entry name" value="Thioredoxin-like"/>
    <property type="match status" value="1"/>
</dbReference>
<dbReference type="InParanoid" id="A0A672RH83"/>
<comment type="function">
    <text evidence="13">Probable disulfide isomerase, which participates in the folding of proteins containing disulfide bonds. May act as a dithiol oxidase. Acts as a regulator of endoplasmic reticulum-mitochondria contact sites via its ability to regulate redox signals.</text>
</comment>
<feature type="compositionally biased region" description="Basic and acidic residues" evidence="14">
    <location>
        <begin position="419"/>
        <end position="442"/>
    </location>
</feature>
<keyword evidence="6" id="KW-0256">Endoplasmic reticulum</keyword>
<keyword evidence="4 15" id="KW-0812">Transmembrane</keyword>
<evidence type="ECO:0000256" key="7">
    <source>
        <dbReference type="ARBA" id="ARBA00022989"/>
    </source>
</evidence>
<dbReference type="Proteomes" id="UP000472262">
    <property type="component" value="Unassembled WGS sequence"/>
</dbReference>
<keyword evidence="8 15" id="KW-0472">Membrane</keyword>
<evidence type="ECO:0000256" key="11">
    <source>
        <dbReference type="ARBA" id="ARBA00023235"/>
    </source>
</evidence>
<dbReference type="PRINTS" id="PR00421">
    <property type="entry name" value="THIOREDOXIN"/>
</dbReference>
<protein>
    <recommendedName>
        <fullName evidence="3">protein disulfide-isomerase</fullName>
        <ecNumber evidence="3">5.3.4.1</ecNumber>
    </recommendedName>
</protein>
<evidence type="ECO:0000256" key="9">
    <source>
        <dbReference type="ARBA" id="ARBA00023157"/>
    </source>
</evidence>
<sequence>MSLRFFLINTALLSVIAVVSGNYNVCSFMLCDVFALYFLSCHFFILQFYAPWCAYCHTFEPTWHEVGAELKSMGSPVNVGKIDTTVHTSIASEFNIRGYPTIKLFKGELSFDYKGPRTKDAIIEFTNRVSGPVLRPLSSVQLFQHVMSHHDLIFVYIGRESFLKKEYYKAATEYIVHTYFFTASEEVLPKAVTLQDVPAVAVFKDRTYYLYNEFLDGDLSSWINRERFPSYFQIDSFSLYQMGELSKLVALAVVDEKNPSEESVRYKTLMETLSTEYRDHYKSDYQFGFMDGNEYINGLIMGEVEMPFIIVLNMTIDGYCLPESKIETIEDLLRFLNSVLDGSAKLLGGNGFLQHAKRSLYKAKSTVVSMFQAAPFFSCFVFGLPVGIAVLVIWATCTAVPADDEKPVEGATASPVLDAHGKKAIELQPDSTEKTSEAKKED</sequence>
<dbReference type="FunFam" id="3.40.30.10:FF:000121">
    <property type="entry name" value="protein disulfide-isomerase TMX3 isoform X1"/>
    <property type="match status" value="1"/>
</dbReference>
<feature type="region of interest" description="Disordered" evidence="14">
    <location>
        <begin position="405"/>
        <end position="442"/>
    </location>
</feature>
<keyword evidence="11" id="KW-0413">Isomerase</keyword>
<evidence type="ECO:0000256" key="5">
    <source>
        <dbReference type="ARBA" id="ARBA00022729"/>
    </source>
</evidence>
<feature type="transmembrane region" description="Helical" evidence="15">
    <location>
        <begin position="27"/>
        <end position="49"/>
    </location>
</feature>
<dbReference type="InterPro" id="IPR052250">
    <property type="entry name" value="PDI_TMX3"/>
</dbReference>
<name>A0A672RH83_SINGR</name>
<dbReference type="EC" id="5.3.4.1" evidence="3"/>
<dbReference type="GO" id="GO:0005789">
    <property type="term" value="C:endoplasmic reticulum membrane"/>
    <property type="evidence" value="ECO:0007669"/>
    <property type="project" value="UniProtKB-SubCell"/>
</dbReference>
<dbReference type="Pfam" id="PF13848">
    <property type="entry name" value="Thioredoxin_6"/>
    <property type="match status" value="1"/>
</dbReference>
<dbReference type="Ensembl" id="ENSSGRT00000093922.1">
    <property type="protein sequence ID" value="ENSSGRP00000088230.1"/>
    <property type="gene ID" value="ENSSGRG00000044283.1"/>
</dbReference>
<comment type="subcellular location">
    <subcellularLocation>
        <location evidence="2">Endoplasmic reticulum membrane</location>
        <topology evidence="2">Single-pass membrane protein</topology>
    </subcellularLocation>
</comment>
<evidence type="ECO:0000256" key="6">
    <source>
        <dbReference type="ARBA" id="ARBA00022824"/>
    </source>
</evidence>
<dbReference type="PANTHER" id="PTHR46426">
    <property type="entry name" value="PROTEIN DISULFIDE-ISOMERASE TMX3"/>
    <property type="match status" value="1"/>
</dbReference>
<dbReference type="PROSITE" id="PS00194">
    <property type="entry name" value="THIOREDOXIN_1"/>
    <property type="match status" value="1"/>
</dbReference>
<evidence type="ECO:0000256" key="3">
    <source>
        <dbReference type="ARBA" id="ARBA00012723"/>
    </source>
</evidence>
<feature type="domain" description="Thioredoxin" evidence="17">
    <location>
        <begin position="6"/>
        <end position="131"/>
    </location>
</feature>
<keyword evidence="7 15" id="KW-1133">Transmembrane helix</keyword>
<evidence type="ECO:0000256" key="2">
    <source>
        <dbReference type="ARBA" id="ARBA00004389"/>
    </source>
</evidence>
<dbReference type="Gene3D" id="3.40.30.10">
    <property type="entry name" value="Glutaredoxin"/>
    <property type="match status" value="1"/>
</dbReference>
<accession>A0A672RH83</accession>
<dbReference type="InterPro" id="IPR013766">
    <property type="entry name" value="Thioredoxin_domain"/>
</dbReference>
<dbReference type="PROSITE" id="PS51352">
    <property type="entry name" value="THIOREDOXIN_2"/>
    <property type="match status" value="1"/>
</dbReference>
<keyword evidence="10" id="KW-0325">Glycoprotein</keyword>
<dbReference type="GO" id="GO:0003756">
    <property type="term" value="F:protein disulfide isomerase activity"/>
    <property type="evidence" value="ECO:0007669"/>
    <property type="project" value="UniProtKB-EC"/>
</dbReference>
<proteinExistence type="predicted"/>
<dbReference type="AlphaFoldDB" id="A0A672RH83"/>
<evidence type="ECO:0000313" key="19">
    <source>
        <dbReference type="Proteomes" id="UP000472262"/>
    </source>
</evidence>
<dbReference type="OMA" id="HACHTHA"/>
<feature type="transmembrane region" description="Helical" evidence="15">
    <location>
        <begin position="367"/>
        <end position="394"/>
    </location>
</feature>
<evidence type="ECO:0000256" key="14">
    <source>
        <dbReference type="SAM" id="MobiDB-lite"/>
    </source>
</evidence>
<comment type="catalytic activity">
    <reaction evidence="1">
        <text>Catalyzes the rearrangement of -S-S- bonds in proteins.</text>
        <dbReference type="EC" id="5.3.4.1"/>
    </reaction>
</comment>
<evidence type="ECO:0000256" key="10">
    <source>
        <dbReference type="ARBA" id="ARBA00023180"/>
    </source>
</evidence>
<dbReference type="GO" id="GO:0009986">
    <property type="term" value="C:cell surface"/>
    <property type="evidence" value="ECO:0007669"/>
    <property type="project" value="TreeGrafter"/>
</dbReference>
<evidence type="ECO:0000313" key="18">
    <source>
        <dbReference type="Ensembl" id="ENSSGRP00000088230.1"/>
    </source>
</evidence>
<keyword evidence="5 16" id="KW-0732">Signal</keyword>
<dbReference type="InterPro" id="IPR017937">
    <property type="entry name" value="Thioredoxin_CS"/>
</dbReference>
<keyword evidence="19" id="KW-1185">Reference proteome</keyword>
<organism evidence="18 19">
    <name type="scientific">Sinocyclocheilus grahami</name>
    <name type="common">Dianchi golden-line fish</name>
    <name type="synonym">Barbus grahami</name>
    <dbReference type="NCBI Taxonomy" id="75366"/>
    <lineage>
        <taxon>Eukaryota</taxon>
        <taxon>Metazoa</taxon>
        <taxon>Chordata</taxon>
        <taxon>Craniata</taxon>
        <taxon>Vertebrata</taxon>
        <taxon>Euteleostomi</taxon>
        <taxon>Actinopterygii</taxon>
        <taxon>Neopterygii</taxon>
        <taxon>Teleostei</taxon>
        <taxon>Ostariophysi</taxon>
        <taxon>Cypriniformes</taxon>
        <taxon>Cyprinidae</taxon>
        <taxon>Cyprininae</taxon>
        <taxon>Sinocyclocheilus</taxon>
    </lineage>
</organism>
<evidence type="ECO:0000256" key="16">
    <source>
        <dbReference type="SAM" id="SignalP"/>
    </source>
</evidence>